<dbReference type="RefSeq" id="WP_091264336.1">
    <property type="nucleotide sequence ID" value="NZ_FNFK01000002.1"/>
</dbReference>
<dbReference type="Pfam" id="PF06854">
    <property type="entry name" value="Phage_Gp15"/>
    <property type="match status" value="1"/>
</dbReference>
<sequence length="189" mass="22205">MKLNDPLITTYEYRGNNIPIDLSFDNILDVFDALATPNLYEFELAEICLILLFGEGVIQQDEYMTVWNDVYDAFLNPVDEQFTEYDILGNPMPKKKEKKLISLEKDAELIYASFLQAYGMNLFSEQSKLHWQEFKALLNGLPENTIMKQVISIRSWKPKEGESKEYKENMKRLQEMYSLEEDDDEEEVD</sequence>
<keyword evidence="2" id="KW-1185">Reference proteome</keyword>
<proteinExistence type="predicted"/>
<evidence type="ECO:0000313" key="1">
    <source>
        <dbReference type="EMBL" id="SDJ67840.1"/>
    </source>
</evidence>
<evidence type="ECO:0000313" key="2">
    <source>
        <dbReference type="Proteomes" id="UP000199433"/>
    </source>
</evidence>
<gene>
    <name evidence="1" type="ORF">SAMN04488098_100249</name>
</gene>
<protein>
    <submittedName>
        <fullName evidence="1">Bacteriophage Gp15 protein</fullName>
    </submittedName>
</protein>
<organism evidence="1 2">
    <name type="scientific">Alkalibacterium thalassium</name>
    <dbReference type="NCBI Taxonomy" id="426701"/>
    <lineage>
        <taxon>Bacteria</taxon>
        <taxon>Bacillati</taxon>
        <taxon>Bacillota</taxon>
        <taxon>Bacilli</taxon>
        <taxon>Lactobacillales</taxon>
        <taxon>Carnobacteriaceae</taxon>
        <taxon>Alkalibacterium</taxon>
    </lineage>
</organism>
<name>A0A1G8VRN1_9LACT</name>
<dbReference type="AlphaFoldDB" id="A0A1G8VRN1"/>
<dbReference type="OrthoDB" id="1758052at2"/>
<accession>A0A1G8VRN1</accession>
<dbReference type="EMBL" id="FNFK01000002">
    <property type="protein sequence ID" value="SDJ67840.1"/>
    <property type="molecule type" value="Genomic_DNA"/>
</dbReference>
<reference evidence="2" key="1">
    <citation type="submission" date="2016-10" db="EMBL/GenBank/DDBJ databases">
        <authorList>
            <person name="Varghese N."/>
            <person name="Submissions S."/>
        </authorList>
    </citation>
    <scope>NUCLEOTIDE SEQUENCE [LARGE SCALE GENOMIC DNA]</scope>
    <source>
        <strain evidence="2">DSM 19181</strain>
    </source>
</reference>
<dbReference type="InterPro" id="IPR009660">
    <property type="entry name" value="Phage_A500_Gp15"/>
</dbReference>
<dbReference type="STRING" id="426701.SAMN04488098_100249"/>
<dbReference type="Proteomes" id="UP000199433">
    <property type="component" value="Unassembled WGS sequence"/>
</dbReference>